<comment type="similarity">
    <text evidence="1">Belongs to the eIF4E-binding protein family.</text>
</comment>
<name>A0A267DG03_9PLAT</name>
<feature type="compositionally biased region" description="Basic and acidic residues" evidence="4">
    <location>
        <begin position="82"/>
        <end position="91"/>
    </location>
</feature>
<organism evidence="5 6">
    <name type="scientific">Macrostomum lignano</name>
    <dbReference type="NCBI Taxonomy" id="282301"/>
    <lineage>
        <taxon>Eukaryota</taxon>
        <taxon>Metazoa</taxon>
        <taxon>Spiralia</taxon>
        <taxon>Lophotrochozoa</taxon>
        <taxon>Platyhelminthes</taxon>
        <taxon>Rhabditophora</taxon>
        <taxon>Macrostomorpha</taxon>
        <taxon>Macrostomida</taxon>
        <taxon>Macrostomidae</taxon>
        <taxon>Macrostomum</taxon>
    </lineage>
</organism>
<dbReference type="STRING" id="282301.A0A267DG03"/>
<dbReference type="EMBL" id="NIVC01004432">
    <property type="protein sequence ID" value="PAA47489.1"/>
    <property type="molecule type" value="Genomic_DNA"/>
</dbReference>
<evidence type="ECO:0008006" key="7">
    <source>
        <dbReference type="Google" id="ProtNLM"/>
    </source>
</evidence>
<keyword evidence="3" id="KW-0652">Protein synthesis inhibitor</keyword>
<evidence type="ECO:0000256" key="3">
    <source>
        <dbReference type="ARBA" id="ARBA00023193"/>
    </source>
</evidence>
<reference evidence="5 6" key="1">
    <citation type="submission" date="2017-06" db="EMBL/GenBank/DDBJ databases">
        <title>A platform for efficient transgenesis in Macrostomum lignano, a flatworm model organism for stem cell research.</title>
        <authorList>
            <person name="Berezikov E."/>
        </authorList>
    </citation>
    <scope>NUCLEOTIDE SEQUENCE [LARGE SCALE GENOMIC DNA]</scope>
    <source>
        <strain evidence="5">DV1</strain>
        <tissue evidence="5">Whole organism</tissue>
    </source>
</reference>
<sequence length="111" mass="12238">MSVAGQANGIPVRRVRLTSTSQMPRDYSQTPGGTIFSTTPGGTRIIYDRDFLISRRDSPLAKTPPANLPRIPGVTCPEEEKENNNNKKNSDKPTTQKQPETASSTEFEMDI</sequence>
<dbReference type="PANTHER" id="PTHR12669:SF12">
    <property type="entry name" value="EUKARYOTIC TRANSLATION INITIATION FACTOR 4E-BINDING PROTEIN"/>
    <property type="match status" value="1"/>
</dbReference>
<keyword evidence="6" id="KW-1185">Reference proteome</keyword>
<dbReference type="GO" id="GO:0005737">
    <property type="term" value="C:cytoplasm"/>
    <property type="evidence" value="ECO:0007669"/>
    <property type="project" value="TreeGrafter"/>
</dbReference>
<dbReference type="Proteomes" id="UP000215902">
    <property type="component" value="Unassembled WGS sequence"/>
</dbReference>
<dbReference type="InterPro" id="IPR008606">
    <property type="entry name" value="EIF4EBP"/>
</dbReference>
<gene>
    <name evidence="5" type="ORF">BOX15_Mlig011242g4</name>
</gene>
<dbReference type="AlphaFoldDB" id="A0A267DG03"/>
<feature type="compositionally biased region" description="Polar residues" evidence="4">
    <location>
        <begin position="17"/>
        <end position="41"/>
    </location>
</feature>
<feature type="region of interest" description="Disordered" evidence="4">
    <location>
        <begin position="1"/>
        <end position="41"/>
    </location>
</feature>
<accession>A0A267DG03</accession>
<evidence type="ECO:0000256" key="1">
    <source>
        <dbReference type="ARBA" id="ARBA00005480"/>
    </source>
</evidence>
<feature type="compositionally biased region" description="Polar residues" evidence="4">
    <location>
        <begin position="92"/>
        <end position="111"/>
    </location>
</feature>
<dbReference type="GO" id="GO:0045947">
    <property type="term" value="P:negative regulation of translational initiation"/>
    <property type="evidence" value="ECO:0007669"/>
    <property type="project" value="InterPro"/>
</dbReference>
<evidence type="ECO:0000313" key="6">
    <source>
        <dbReference type="Proteomes" id="UP000215902"/>
    </source>
</evidence>
<evidence type="ECO:0000313" key="5">
    <source>
        <dbReference type="EMBL" id="PAA47489.1"/>
    </source>
</evidence>
<protein>
    <recommendedName>
        <fullName evidence="7">Eukaryotic translation initiation factor 4E-binding protein 1</fullName>
    </recommendedName>
</protein>
<keyword evidence="2" id="KW-0810">Translation regulation</keyword>
<dbReference type="PANTHER" id="PTHR12669">
    <property type="entry name" value="EUKARYOTIC TRANSLATION INITIATION FACTOR 4E-BINDING PROTEIN"/>
    <property type="match status" value="1"/>
</dbReference>
<feature type="region of interest" description="Disordered" evidence="4">
    <location>
        <begin position="57"/>
        <end position="111"/>
    </location>
</feature>
<comment type="caution">
    <text evidence="5">The sequence shown here is derived from an EMBL/GenBank/DDBJ whole genome shotgun (WGS) entry which is preliminary data.</text>
</comment>
<dbReference type="GO" id="GO:0008190">
    <property type="term" value="F:eukaryotic initiation factor 4E binding"/>
    <property type="evidence" value="ECO:0007669"/>
    <property type="project" value="InterPro"/>
</dbReference>
<dbReference type="Pfam" id="PF05456">
    <property type="entry name" value="eIF_4EBP"/>
    <property type="match status" value="1"/>
</dbReference>
<proteinExistence type="inferred from homology"/>
<evidence type="ECO:0000256" key="2">
    <source>
        <dbReference type="ARBA" id="ARBA00022845"/>
    </source>
</evidence>
<evidence type="ECO:0000256" key="4">
    <source>
        <dbReference type="SAM" id="MobiDB-lite"/>
    </source>
</evidence>
<dbReference type="OrthoDB" id="19729at2759"/>